<gene>
    <name evidence="1" type="ORF">Fmac_013011</name>
</gene>
<dbReference type="Proteomes" id="UP001603857">
    <property type="component" value="Unassembled WGS sequence"/>
</dbReference>
<organism evidence="1 2">
    <name type="scientific">Flemingia macrophylla</name>
    <dbReference type="NCBI Taxonomy" id="520843"/>
    <lineage>
        <taxon>Eukaryota</taxon>
        <taxon>Viridiplantae</taxon>
        <taxon>Streptophyta</taxon>
        <taxon>Embryophyta</taxon>
        <taxon>Tracheophyta</taxon>
        <taxon>Spermatophyta</taxon>
        <taxon>Magnoliopsida</taxon>
        <taxon>eudicotyledons</taxon>
        <taxon>Gunneridae</taxon>
        <taxon>Pentapetalae</taxon>
        <taxon>rosids</taxon>
        <taxon>fabids</taxon>
        <taxon>Fabales</taxon>
        <taxon>Fabaceae</taxon>
        <taxon>Papilionoideae</taxon>
        <taxon>50 kb inversion clade</taxon>
        <taxon>NPAAA clade</taxon>
        <taxon>indigoferoid/millettioid clade</taxon>
        <taxon>Phaseoleae</taxon>
        <taxon>Flemingia</taxon>
    </lineage>
</organism>
<accession>A0ABD1MRX7</accession>
<dbReference type="AlphaFoldDB" id="A0ABD1MRX7"/>
<reference evidence="1 2" key="1">
    <citation type="submission" date="2024-08" db="EMBL/GenBank/DDBJ databases">
        <title>Insights into the chromosomal genome structure of Flemingia macrophylla.</title>
        <authorList>
            <person name="Ding Y."/>
            <person name="Zhao Y."/>
            <person name="Bi W."/>
            <person name="Wu M."/>
            <person name="Zhao G."/>
            <person name="Gong Y."/>
            <person name="Li W."/>
            <person name="Zhang P."/>
        </authorList>
    </citation>
    <scope>NUCLEOTIDE SEQUENCE [LARGE SCALE GENOMIC DNA]</scope>
    <source>
        <strain evidence="1">DYQJB</strain>
        <tissue evidence="1">Leaf</tissue>
    </source>
</reference>
<evidence type="ECO:0000313" key="1">
    <source>
        <dbReference type="EMBL" id="KAL2338565.1"/>
    </source>
</evidence>
<name>A0ABD1MRX7_9FABA</name>
<evidence type="ECO:0000313" key="2">
    <source>
        <dbReference type="Proteomes" id="UP001603857"/>
    </source>
</evidence>
<dbReference type="EMBL" id="JBGMDY010000004">
    <property type="protein sequence ID" value="KAL2338565.1"/>
    <property type="molecule type" value="Genomic_DNA"/>
</dbReference>
<protein>
    <submittedName>
        <fullName evidence="1">Uncharacterized protein</fullName>
    </submittedName>
</protein>
<sequence length="155" mass="17709">MEFLHLMPISFIWGPCPPPPLICLRVNHRKPRFTSSPIGLLLGRCLASNPKPLSKAEAQHLTIGLPQADRLYQSRFWPDPSRLTITLKITGRHTVQSPGLLVRRPGTKRTTFIYTTHLHAWGHVYRRMPMTRPLPRLLLGRSWVCNLVEGKPILV</sequence>
<proteinExistence type="predicted"/>
<keyword evidence="2" id="KW-1185">Reference proteome</keyword>
<comment type="caution">
    <text evidence="1">The sequence shown here is derived from an EMBL/GenBank/DDBJ whole genome shotgun (WGS) entry which is preliminary data.</text>
</comment>